<feature type="domain" description="Squalene cyclase N-terminal" evidence="7">
    <location>
        <begin position="101"/>
        <end position="361"/>
    </location>
</feature>
<dbReference type="InterPro" id="IPR002365">
    <property type="entry name" value="Terpene_synthase_CS"/>
</dbReference>
<feature type="transmembrane region" description="Helical" evidence="5">
    <location>
        <begin position="610"/>
        <end position="633"/>
    </location>
</feature>
<dbReference type="PANTHER" id="PTHR11764:SF20">
    <property type="entry name" value="LANOSTEROL SYNTHASE"/>
    <property type="match status" value="1"/>
</dbReference>
<sequence>MWNLKLGQGGGAWPLKTIDNFVGRQYWEFKETDHEDVPARDDIRSFRAQFAAHKYDRKHSSDLLTRRQLASENPLSEPLPPPVNMGADVDIPAEAVETTLRRAVRYYSTIQADDGHWPCEYMGNHFTLPGMIIALYITGAMNVMLSAAHKYEILRYIYVHQNEDGGWGFHIEGHSSMIGTVLNYVSLRLLGEKLENPHSMALEKARNWILKHGSATGIPSWGKFWLSVLGAYEWEGNNPLPPELWLLPYSLPIHPGRMAPHIRMIALPMSYVYGRRFVGEITPTVAELRNELYNESYQEINWNAQRNNCAKEDLFYPHPLLQDLLWGTLHHVVEPVLTSWPGSKLRSRALANVMKHVHYEDENTRYLCIGPVNKPLNLLACWIEDANSEAFKLHLGRVPDYLWVAEDGMKMTSYNGCQSWDAALAVEGLAATNLVDECTTAMTKAYHFLDKSQVRVDCPGKIEEWHRHISKGGWTFSTRDQGWVVSDCTAEALKACLIVSKLPESVVGEKIPDERIFDAVNLLLSYKNPDGGSSAYENKRSYNWLELINPAETFGDTMLDYSCVECTSSCIQALVSFTKMYPEHRTDEIERYVQEGCEYIESIQLPDGSWYGSWGICYTYGTWFGVVALLAGGRRYNTSPAMRTACSFLLSKQLEDGGWGESYLSSQNKVYTNLKGDRSHVAHTSWAMLALLAGDQANRNQEPLHRAAKVLINRQMENGDFPQEEIVGSCFRTVLISYSNYRNIFPIWALGEYRRLVFSSKSKLNHE</sequence>
<dbReference type="InterPro" id="IPR032697">
    <property type="entry name" value="SQ_cyclase_N"/>
</dbReference>
<name>A0A8T0IWI8_CERPU</name>
<evidence type="ECO:0000259" key="7">
    <source>
        <dbReference type="Pfam" id="PF13249"/>
    </source>
</evidence>
<gene>
    <name evidence="8" type="ORF">KC19_2G171000</name>
</gene>
<dbReference type="PANTHER" id="PTHR11764">
    <property type="entry name" value="TERPENE CYCLASE/MUTASE FAMILY MEMBER"/>
    <property type="match status" value="1"/>
</dbReference>
<dbReference type="Pfam" id="PF13249">
    <property type="entry name" value="SQHop_cyclase_N"/>
    <property type="match status" value="1"/>
</dbReference>
<evidence type="ECO:0000313" key="8">
    <source>
        <dbReference type="EMBL" id="KAG0587525.1"/>
    </source>
</evidence>
<keyword evidence="2" id="KW-0677">Repeat</keyword>
<dbReference type="FunFam" id="1.50.10.20:FF:000011">
    <property type="entry name" value="Terpene cyclase/mutase family member"/>
    <property type="match status" value="1"/>
</dbReference>
<feature type="domain" description="Squalene cyclase C-terminal" evidence="6">
    <location>
        <begin position="420"/>
        <end position="755"/>
    </location>
</feature>
<evidence type="ECO:0000256" key="4">
    <source>
        <dbReference type="RuleBase" id="RU362003"/>
    </source>
</evidence>
<dbReference type="EC" id="5.4.99.-" evidence="4"/>
<accession>A0A8T0IWI8</accession>
<dbReference type="PROSITE" id="PS01074">
    <property type="entry name" value="TERPENE_SYNTHASES"/>
    <property type="match status" value="1"/>
</dbReference>
<organism evidence="8 9">
    <name type="scientific">Ceratodon purpureus</name>
    <name type="common">Fire moss</name>
    <name type="synonym">Dicranum purpureum</name>
    <dbReference type="NCBI Taxonomy" id="3225"/>
    <lineage>
        <taxon>Eukaryota</taxon>
        <taxon>Viridiplantae</taxon>
        <taxon>Streptophyta</taxon>
        <taxon>Embryophyta</taxon>
        <taxon>Bryophyta</taxon>
        <taxon>Bryophytina</taxon>
        <taxon>Bryopsida</taxon>
        <taxon>Dicranidae</taxon>
        <taxon>Pseudoditrichales</taxon>
        <taxon>Ditrichaceae</taxon>
        <taxon>Ceratodon</taxon>
    </lineage>
</organism>
<reference evidence="8" key="1">
    <citation type="submission" date="2020-06" db="EMBL/GenBank/DDBJ databases">
        <title>WGS assembly of Ceratodon purpureus strain R40.</title>
        <authorList>
            <person name="Carey S.B."/>
            <person name="Jenkins J."/>
            <person name="Shu S."/>
            <person name="Lovell J.T."/>
            <person name="Sreedasyam A."/>
            <person name="Maumus F."/>
            <person name="Tiley G.P."/>
            <person name="Fernandez-Pozo N."/>
            <person name="Barry K."/>
            <person name="Chen C."/>
            <person name="Wang M."/>
            <person name="Lipzen A."/>
            <person name="Daum C."/>
            <person name="Saski C.A."/>
            <person name="Payton A.C."/>
            <person name="Mcbreen J.C."/>
            <person name="Conrad R.E."/>
            <person name="Kollar L.M."/>
            <person name="Olsson S."/>
            <person name="Huttunen S."/>
            <person name="Landis J.B."/>
            <person name="Wickett N.J."/>
            <person name="Johnson M.G."/>
            <person name="Rensing S.A."/>
            <person name="Grimwood J."/>
            <person name="Schmutz J."/>
            <person name="Mcdaniel S.F."/>
        </authorList>
    </citation>
    <scope>NUCLEOTIDE SEQUENCE</scope>
    <source>
        <strain evidence="8">R40</strain>
    </source>
</reference>
<keyword evidence="3 4" id="KW-0413">Isomerase</keyword>
<comment type="similarity">
    <text evidence="1 4">Belongs to the terpene cyclase/mutase family.</text>
</comment>
<evidence type="ECO:0000256" key="5">
    <source>
        <dbReference type="SAM" id="Phobius"/>
    </source>
</evidence>
<dbReference type="Proteomes" id="UP000822688">
    <property type="component" value="Chromosome 2"/>
</dbReference>
<evidence type="ECO:0000256" key="2">
    <source>
        <dbReference type="ARBA" id="ARBA00022737"/>
    </source>
</evidence>
<evidence type="ECO:0000256" key="3">
    <source>
        <dbReference type="ARBA" id="ARBA00023235"/>
    </source>
</evidence>
<dbReference type="AlphaFoldDB" id="A0A8T0IWI8"/>
<dbReference type="InterPro" id="IPR008930">
    <property type="entry name" value="Terpenoid_cyclase/PrenylTrfase"/>
</dbReference>
<keyword evidence="5" id="KW-0812">Transmembrane</keyword>
<proteinExistence type="inferred from homology"/>
<keyword evidence="5" id="KW-0472">Membrane</keyword>
<dbReference type="GO" id="GO:0005811">
    <property type="term" value="C:lipid droplet"/>
    <property type="evidence" value="ECO:0007669"/>
    <property type="project" value="InterPro"/>
</dbReference>
<dbReference type="CDD" id="cd02892">
    <property type="entry name" value="SQCY_1"/>
    <property type="match status" value="1"/>
</dbReference>
<dbReference type="InterPro" id="IPR032696">
    <property type="entry name" value="SQ_cyclase_C"/>
</dbReference>
<protein>
    <recommendedName>
        <fullName evidence="4">Terpene cyclase/mutase family member</fullName>
        <ecNumber evidence="4">5.4.99.-</ecNumber>
    </recommendedName>
</protein>
<dbReference type="GO" id="GO:0016104">
    <property type="term" value="P:triterpenoid biosynthetic process"/>
    <property type="evidence" value="ECO:0007669"/>
    <property type="project" value="InterPro"/>
</dbReference>
<comment type="caution">
    <text evidence="8">The sequence shown here is derived from an EMBL/GenBank/DDBJ whole genome shotgun (WGS) entry which is preliminary data.</text>
</comment>
<dbReference type="GO" id="GO:0016866">
    <property type="term" value="F:intramolecular transferase activity"/>
    <property type="evidence" value="ECO:0007669"/>
    <property type="project" value="InterPro"/>
</dbReference>
<evidence type="ECO:0000313" key="9">
    <source>
        <dbReference type="Proteomes" id="UP000822688"/>
    </source>
</evidence>
<dbReference type="InterPro" id="IPR018333">
    <property type="entry name" value="Squalene_cyclase"/>
</dbReference>
<evidence type="ECO:0000256" key="1">
    <source>
        <dbReference type="ARBA" id="ARBA00009755"/>
    </source>
</evidence>
<evidence type="ECO:0000259" key="6">
    <source>
        <dbReference type="Pfam" id="PF13243"/>
    </source>
</evidence>
<keyword evidence="5" id="KW-1133">Transmembrane helix</keyword>
<dbReference type="EMBL" id="CM026422">
    <property type="protein sequence ID" value="KAG0587525.1"/>
    <property type="molecule type" value="Genomic_DNA"/>
</dbReference>
<dbReference type="NCBIfam" id="TIGR01787">
    <property type="entry name" value="squalene_cyclas"/>
    <property type="match status" value="1"/>
</dbReference>
<keyword evidence="9" id="KW-1185">Reference proteome</keyword>
<dbReference type="Pfam" id="PF13243">
    <property type="entry name" value="SQHop_cyclase_C"/>
    <property type="match status" value="1"/>
</dbReference>
<dbReference type="SUPFAM" id="SSF48239">
    <property type="entry name" value="Terpenoid cyclases/Protein prenyltransferases"/>
    <property type="match status" value="2"/>
</dbReference>
<dbReference type="Gene3D" id="1.50.10.20">
    <property type="match status" value="2"/>
</dbReference>
<dbReference type="SFLD" id="SFLDG01016">
    <property type="entry name" value="Prenyltransferase_Like_2"/>
    <property type="match status" value="1"/>
</dbReference>